<dbReference type="Pfam" id="PF07722">
    <property type="entry name" value="Peptidase_C26"/>
    <property type="match status" value="1"/>
</dbReference>
<dbReference type="InterPro" id="IPR011697">
    <property type="entry name" value="Peptidase_C26"/>
</dbReference>
<dbReference type="SUPFAM" id="SSF52317">
    <property type="entry name" value="Class I glutamine amidotransferase-like"/>
    <property type="match status" value="1"/>
</dbReference>
<evidence type="ECO:0000256" key="2">
    <source>
        <dbReference type="ARBA" id="ARBA00052718"/>
    </source>
</evidence>
<protein>
    <recommendedName>
        <fullName evidence="5">gamma-glutamyl-gamma-aminobutyrate hydrolase</fullName>
        <ecNumber evidence="5">3.5.1.94</ecNumber>
    </recommendedName>
</protein>
<organism evidence="6 7">
    <name type="scientific">Niveibacterium umoris</name>
    <dbReference type="NCBI Taxonomy" id="1193620"/>
    <lineage>
        <taxon>Bacteria</taxon>
        <taxon>Pseudomonadati</taxon>
        <taxon>Pseudomonadota</taxon>
        <taxon>Betaproteobacteria</taxon>
        <taxon>Rhodocyclales</taxon>
        <taxon>Rhodocyclaceae</taxon>
        <taxon>Niveibacterium</taxon>
    </lineage>
</organism>
<dbReference type="PROSITE" id="PS51273">
    <property type="entry name" value="GATASE_TYPE_1"/>
    <property type="match status" value="1"/>
</dbReference>
<dbReference type="Proteomes" id="UP000561045">
    <property type="component" value="Unassembled WGS sequence"/>
</dbReference>
<evidence type="ECO:0000313" key="7">
    <source>
        <dbReference type="Proteomes" id="UP000561045"/>
    </source>
</evidence>
<gene>
    <name evidence="6" type="ORF">GGR36_000304</name>
</gene>
<evidence type="ECO:0000256" key="5">
    <source>
        <dbReference type="ARBA" id="ARBA00066788"/>
    </source>
</evidence>
<dbReference type="GO" id="GO:0005829">
    <property type="term" value="C:cytosol"/>
    <property type="evidence" value="ECO:0007669"/>
    <property type="project" value="TreeGrafter"/>
</dbReference>
<dbReference type="Gene3D" id="3.40.50.880">
    <property type="match status" value="1"/>
</dbReference>
<dbReference type="FunFam" id="3.40.50.880:FF:000030">
    <property type="entry name" value="Gamma-glutamyl-gamma-aminobutyrate hydrolase PuuD"/>
    <property type="match status" value="1"/>
</dbReference>
<evidence type="ECO:0000256" key="4">
    <source>
        <dbReference type="ARBA" id="ARBA00060634"/>
    </source>
</evidence>
<dbReference type="GO" id="GO:0006598">
    <property type="term" value="P:polyamine catabolic process"/>
    <property type="evidence" value="ECO:0007669"/>
    <property type="project" value="TreeGrafter"/>
</dbReference>
<comment type="similarity">
    <text evidence="1">Belongs to the peptidase C26 family.</text>
</comment>
<evidence type="ECO:0000313" key="6">
    <source>
        <dbReference type="EMBL" id="MBB4010996.1"/>
    </source>
</evidence>
<dbReference type="CDD" id="cd01745">
    <property type="entry name" value="GATase1_2"/>
    <property type="match status" value="1"/>
</dbReference>
<accession>A0A840BJA6</accession>
<keyword evidence="7" id="KW-1185">Reference proteome</keyword>
<dbReference type="PANTHER" id="PTHR43235:SF1">
    <property type="entry name" value="GLUTAMINE AMIDOTRANSFERASE PB2B2.05-RELATED"/>
    <property type="match status" value="1"/>
</dbReference>
<reference evidence="6 7" key="1">
    <citation type="submission" date="2020-08" db="EMBL/GenBank/DDBJ databases">
        <title>Genomic Encyclopedia of Type Strains, Phase IV (KMG-IV): sequencing the most valuable type-strain genomes for metagenomic binning, comparative biology and taxonomic classification.</title>
        <authorList>
            <person name="Goeker M."/>
        </authorList>
    </citation>
    <scope>NUCLEOTIDE SEQUENCE [LARGE SCALE GENOMIC DNA]</scope>
    <source>
        <strain evidence="6 7">DSM 106739</strain>
    </source>
</reference>
<dbReference type="EC" id="3.5.1.94" evidence="5"/>
<comment type="catalytic activity">
    <reaction evidence="2">
        <text>4-(gamma-L-glutamylamino)butanoate + H2O = 4-aminobutanoate + L-glutamate</text>
        <dbReference type="Rhea" id="RHEA:19737"/>
        <dbReference type="ChEBI" id="CHEBI:15377"/>
        <dbReference type="ChEBI" id="CHEBI:29985"/>
        <dbReference type="ChEBI" id="CHEBI:58800"/>
        <dbReference type="ChEBI" id="CHEBI:59888"/>
        <dbReference type="EC" id="3.5.1.94"/>
    </reaction>
</comment>
<dbReference type="InterPro" id="IPR029062">
    <property type="entry name" value="Class_I_gatase-like"/>
</dbReference>
<comment type="function">
    <text evidence="3">Involved in the breakdown of putrescine via hydrolysis of the gamma-glutamyl linkage of gamma-glutamyl-gamma-aminobutyrate.</text>
</comment>
<dbReference type="AlphaFoldDB" id="A0A840BJA6"/>
<sequence length="250" mass="26409">MKKPIVLVPACSKMLGLHPFNAVGKKYLDAVAQVADCQPLLIPVLGDTPDLDALLDLADGVMLTGSPSNVHPSHFDQPVRNPDLPLDPARDAVTLPLARRAIERGVPMFAVCRGFQEINVALGGTLHQAVHEVAGFNDHREDKTASLDVQYGEAHPVTLSGALADIVGATRVGVNSVHGQGVDRLADGLIAEAVADDGLVEAFRVAGAPAFAMAVQWHPEWKAAENPVSVKIFNAFGDACRQRAQARSAG</sequence>
<dbReference type="RefSeq" id="WP_183631198.1">
    <property type="nucleotide sequence ID" value="NZ_BAABLE010000011.1"/>
</dbReference>
<name>A0A840BJA6_9RHOO</name>
<keyword evidence="6" id="KW-0315">Glutamine amidotransferase</keyword>
<dbReference type="EMBL" id="JACIET010000001">
    <property type="protein sequence ID" value="MBB4010996.1"/>
    <property type="molecule type" value="Genomic_DNA"/>
</dbReference>
<comment type="caution">
    <text evidence="6">The sequence shown here is derived from an EMBL/GenBank/DDBJ whole genome shotgun (WGS) entry which is preliminary data.</text>
</comment>
<dbReference type="PANTHER" id="PTHR43235">
    <property type="entry name" value="GLUTAMINE AMIDOTRANSFERASE PB2B2.05-RELATED"/>
    <property type="match status" value="1"/>
</dbReference>
<dbReference type="GO" id="GO:0016740">
    <property type="term" value="F:transferase activity"/>
    <property type="evidence" value="ECO:0007669"/>
    <property type="project" value="UniProtKB-KW"/>
</dbReference>
<proteinExistence type="inferred from homology"/>
<dbReference type="InterPro" id="IPR044668">
    <property type="entry name" value="PuuD-like"/>
</dbReference>
<evidence type="ECO:0000256" key="3">
    <source>
        <dbReference type="ARBA" id="ARBA00055068"/>
    </source>
</evidence>
<dbReference type="GO" id="GO:0033969">
    <property type="term" value="F:gamma-glutamyl-gamma-aminobutyrate hydrolase activity"/>
    <property type="evidence" value="ECO:0007669"/>
    <property type="project" value="UniProtKB-EC"/>
</dbReference>
<comment type="pathway">
    <text evidence="4">Amine and polyamine degradation; putrescine degradation; 4-aminobutanoate from putrescine: step 4/4.</text>
</comment>
<evidence type="ECO:0000256" key="1">
    <source>
        <dbReference type="ARBA" id="ARBA00011083"/>
    </source>
</evidence>
<keyword evidence="6" id="KW-0808">Transferase</keyword>